<dbReference type="Pfam" id="PF01943">
    <property type="entry name" value="Polysacc_synt"/>
    <property type="match status" value="1"/>
</dbReference>
<dbReference type="InterPro" id="IPR050833">
    <property type="entry name" value="Poly_Biosynth_Transport"/>
</dbReference>
<name>A0A7Z2J842_9BURK</name>
<keyword evidence="4 6" id="KW-1133">Transmembrane helix</keyword>
<keyword evidence="8" id="KW-1185">Reference proteome</keyword>
<evidence type="ECO:0000256" key="4">
    <source>
        <dbReference type="ARBA" id="ARBA00022989"/>
    </source>
</evidence>
<feature type="transmembrane region" description="Helical" evidence="6">
    <location>
        <begin position="371"/>
        <end position="393"/>
    </location>
</feature>
<evidence type="ECO:0000256" key="3">
    <source>
        <dbReference type="ARBA" id="ARBA00022692"/>
    </source>
</evidence>
<dbReference type="KEGG" id="pacp:FAZ97_03080"/>
<evidence type="ECO:0000313" key="8">
    <source>
        <dbReference type="Proteomes" id="UP000434209"/>
    </source>
</evidence>
<feature type="transmembrane region" description="Helical" evidence="6">
    <location>
        <begin position="429"/>
        <end position="462"/>
    </location>
</feature>
<reference evidence="7 8" key="1">
    <citation type="submission" date="2019-12" db="EMBL/GenBank/DDBJ databases">
        <title>Paraburkholderia acidiphila 7Q-K02 sp. nov and Paraburkholderia acidisoli DHF22 sp. nov., two strains isolated from forest soil.</title>
        <authorList>
            <person name="Gao Z."/>
            <person name="Qiu L."/>
        </authorList>
    </citation>
    <scope>NUCLEOTIDE SEQUENCE [LARGE SCALE GENOMIC DNA]</scope>
    <source>
        <strain evidence="7 8">7Q-K02</strain>
    </source>
</reference>
<keyword evidence="3 6" id="KW-0812">Transmembrane</keyword>
<dbReference type="RefSeq" id="WP_158757139.1">
    <property type="nucleotide sequence ID" value="NZ_CP046909.1"/>
</dbReference>
<feature type="transmembrane region" description="Helical" evidence="6">
    <location>
        <begin position="339"/>
        <end position="359"/>
    </location>
</feature>
<evidence type="ECO:0000256" key="5">
    <source>
        <dbReference type="ARBA" id="ARBA00023136"/>
    </source>
</evidence>
<feature type="transmembrane region" description="Helical" evidence="6">
    <location>
        <begin position="184"/>
        <end position="208"/>
    </location>
</feature>
<feature type="transmembrane region" description="Helical" evidence="6">
    <location>
        <begin position="9"/>
        <end position="31"/>
    </location>
</feature>
<sequence>MEKAVLRNIVINFAGLIAPTLVSLMTVPAYIKLLGVERYGVINLVWALIGYFSLLDLGTSLATENQIAKVRDAEGDAVERIFFGACFLNLCTGIIGGLVVWTCASFYITYAMHIEPVFRHELMSILPWIAVAVPLANVTWVFAGAITAVERFGSYNTNQTLGTFLFQVLPLAAAWWLSPTLSVAIPAAVIARLIAGVLLGFATFRALGITRLRMPERKVMADLFAYGKWTLLFSGAGAIAGTLDRVLVGAILGARYVTYYSAPQNLVTRLNMLPSAMLRTLFPRLSASTHEDAHKLARDALAFLNGVFTPCMIVALFALKPFLEIWLGAAIAEAAAPVGRVLVIGVWLAGQSGILGILIQAQANPRSVARVSWLQLPFFAAALWGATHAFGLVGTGTVVVAKALCDYVVYTYFARVQTRDIVGNMLTHLAFLVVAFALACLPLGIAAAAAIAFATMAANLALSLHQSAELRKLVRHFVMRTRVAQGQDRLT</sequence>
<gene>
    <name evidence="7" type="ORF">FAZ97_03080</name>
</gene>
<protein>
    <submittedName>
        <fullName evidence="7">Oligosaccharide flippase family protein</fullName>
    </submittedName>
</protein>
<evidence type="ECO:0000256" key="1">
    <source>
        <dbReference type="ARBA" id="ARBA00004651"/>
    </source>
</evidence>
<feature type="transmembrane region" description="Helical" evidence="6">
    <location>
        <begin position="300"/>
        <end position="319"/>
    </location>
</feature>
<dbReference type="Proteomes" id="UP000434209">
    <property type="component" value="Chromosome 1"/>
</dbReference>
<organism evidence="7 8">
    <name type="scientific">Paraburkholderia acidiphila</name>
    <dbReference type="NCBI Taxonomy" id="2571747"/>
    <lineage>
        <taxon>Bacteria</taxon>
        <taxon>Pseudomonadati</taxon>
        <taxon>Pseudomonadota</taxon>
        <taxon>Betaproteobacteria</taxon>
        <taxon>Burkholderiales</taxon>
        <taxon>Burkholderiaceae</taxon>
        <taxon>Paraburkholderia</taxon>
    </lineage>
</organism>
<proteinExistence type="predicted"/>
<dbReference type="InterPro" id="IPR002797">
    <property type="entry name" value="Polysacc_synth"/>
</dbReference>
<keyword evidence="5 6" id="KW-0472">Membrane</keyword>
<dbReference type="GO" id="GO:0005886">
    <property type="term" value="C:plasma membrane"/>
    <property type="evidence" value="ECO:0007669"/>
    <property type="project" value="UniProtKB-SubCell"/>
</dbReference>
<evidence type="ECO:0000313" key="7">
    <source>
        <dbReference type="EMBL" id="QGZ53979.1"/>
    </source>
</evidence>
<feature type="transmembrane region" description="Helical" evidence="6">
    <location>
        <begin position="128"/>
        <end position="149"/>
    </location>
</feature>
<accession>A0A7Z2J842</accession>
<evidence type="ECO:0000256" key="6">
    <source>
        <dbReference type="SAM" id="Phobius"/>
    </source>
</evidence>
<dbReference type="PANTHER" id="PTHR30250">
    <property type="entry name" value="PST FAMILY PREDICTED COLANIC ACID TRANSPORTER"/>
    <property type="match status" value="1"/>
</dbReference>
<dbReference type="EMBL" id="CP046909">
    <property type="protein sequence ID" value="QGZ53979.1"/>
    <property type="molecule type" value="Genomic_DNA"/>
</dbReference>
<dbReference type="OrthoDB" id="8766744at2"/>
<evidence type="ECO:0000256" key="2">
    <source>
        <dbReference type="ARBA" id="ARBA00022475"/>
    </source>
</evidence>
<comment type="subcellular location">
    <subcellularLocation>
        <location evidence="1">Cell membrane</location>
        <topology evidence="1">Multi-pass membrane protein</topology>
    </subcellularLocation>
</comment>
<keyword evidence="2" id="KW-1003">Cell membrane</keyword>
<feature type="transmembrane region" description="Helical" evidence="6">
    <location>
        <begin position="82"/>
        <end position="108"/>
    </location>
</feature>
<feature type="transmembrane region" description="Helical" evidence="6">
    <location>
        <begin position="43"/>
        <end position="62"/>
    </location>
</feature>
<feature type="transmembrane region" description="Helical" evidence="6">
    <location>
        <begin position="161"/>
        <end position="178"/>
    </location>
</feature>
<dbReference type="AlphaFoldDB" id="A0A7Z2J842"/>
<dbReference type="PANTHER" id="PTHR30250:SF26">
    <property type="entry name" value="PSMA PROTEIN"/>
    <property type="match status" value="1"/>
</dbReference>